<dbReference type="EMBL" id="JAFCMP010000445">
    <property type="protein sequence ID" value="KAG5179857.1"/>
    <property type="molecule type" value="Genomic_DNA"/>
</dbReference>
<evidence type="ECO:0000313" key="8">
    <source>
        <dbReference type="EMBL" id="KAG5179857.1"/>
    </source>
</evidence>
<evidence type="ECO:0000259" key="7">
    <source>
        <dbReference type="Pfam" id="PF00462"/>
    </source>
</evidence>
<keyword evidence="3" id="KW-1015">Disulfide bond</keyword>
<keyword evidence="2" id="KW-0249">Electron transport</keyword>
<dbReference type="InterPro" id="IPR011899">
    <property type="entry name" value="Glutaredoxin_euk/vir"/>
</dbReference>
<proteinExistence type="predicted"/>
<feature type="chain" id="PRO_5032540709" evidence="6">
    <location>
        <begin position="26"/>
        <end position="164"/>
    </location>
</feature>
<dbReference type="FunFam" id="3.40.30.10:FF:000026">
    <property type="entry name" value="Glutaredoxin 2"/>
    <property type="match status" value="1"/>
</dbReference>
<dbReference type="PANTHER" id="PTHR45694:SF18">
    <property type="entry name" value="GLUTAREDOXIN-1-RELATED"/>
    <property type="match status" value="1"/>
</dbReference>
<evidence type="ECO:0000313" key="9">
    <source>
        <dbReference type="Proteomes" id="UP000664859"/>
    </source>
</evidence>
<dbReference type="InterPro" id="IPR014025">
    <property type="entry name" value="Glutaredoxin_subgr"/>
</dbReference>
<evidence type="ECO:0000256" key="4">
    <source>
        <dbReference type="ARBA" id="ARBA00023284"/>
    </source>
</evidence>
<dbReference type="CDD" id="cd03419">
    <property type="entry name" value="GRX_GRXh_1_2_like"/>
    <property type="match status" value="1"/>
</dbReference>
<dbReference type="PRINTS" id="PR00160">
    <property type="entry name" value="GLUTAREDOXIN"/>
</dbReference>
<organism evidence="8 9">
    <name type="scientific">Tribonema minus</name>
    <dbReference type="NCBI Taxonomy" id="303371"/>
    <lineage>
        <taxon>Eukaryota</taxon>
        <taxon>Sar</taxon>
        <taxon>Stramenopiles</taxon>
        <taxon>Ochrophyta</taxon>
        <taxon>PX clade</taxon>
        <taxon>Xanthophyceae</taxon>
        <taxon>Tribonematales</taxon>
        <taxon>Tribonemataceae</taxon>
        <taxon>Tribonema</taxon>
    </lineage>
</organism>
<dbReference type="InterPro" id="IPR036249">
    <property type="entry name" value="Thioredoxin-like_sf"/>
</dbReference>
<dbReference type="InterPro" id="IPR002109">
    <property type="entry name" value="Glutaredoxin"/>
</dbReference>
<dbReference type="NCBIfam" id="TIGR02180">
    <property type="entry name" value="GRX_euk"/>
    <property type="match status" value="1"/>
</dbReference>
<dbReference type="AlphaFoldDB" id="A0A835YTN8"/>
<dbReference type="GO" id="GO:0034599">
    <property type="term" value="P:cellular response to oxidative stress"/>
    <property type="evidence" value="ECO:0007669"/>
    <property type="project" value="TreeGrafter"/>
</dbReference>
<evidence type="ECO:0000256" key="2">
    <source>
        <dbReference type="ARBA" id="ARBA00022982"/>
    </source>
</evidence>
<dbReference type="Gene3D" id="3.40.30.10">
    <property type="entry name" value="Glutaredoxin"/>
    <property type="match status" value="1"/>
</dbReference>
<dbReference type="PROSITE" id="PS51354">
    <property type="entry name" value="GLUTAREDOXIN_2"/>
    <property type="match status" value="1"/>
</dbReference>
<evidence type="ECO:0000256" key="6">
    <source>
        <dbReference type="SAM" id="SignalP"/>
    </source>
</evidence>
<protein>
    <submittedName>
        <fullName evidence="8">Glutaredoxin</fullName>
    </submittedName>
</protein>
<evidence type="ECO:0000256" key="1">
    <source>
        <dbReference type="ARBA" id="ARBA00022448"/>
    </source>
</evidence>
<accession>A0A835YTN8</accession>
<dbReference type="InterPro" id="IPR011767">
    <property type="entry name" value="GLR_AS"/>
</dbReference>
<keyword evidence="9" id="KW-1185">Reference proteome</keyword>
<feature type="signal peptide" evidence="6">
    <location>
        <begin position="1"/>
        <end position="25"/>
    </location>
</feature>
<keyword evidence="4" id="KW-0676">Redox-active center</keyword>
<reference evidence="8" key="1">
    <citation type="submission" date="2021-02" db="EMBL/GenBank/DDBJ databases">
        <title>First Annotated Genome of the Yellow-green Alga Tribonema minus.</title>
        <authorList>
            <person name="Mahan K.M."/>
        </authorList>
    </citation>
    <scope>NUCLEOTIDE SEQUENCE</scope>
    <source>
        <strain evidence="8">UTEX B ZZ1240</strain>
    </source>
</reference>
<feature type="domain" description="Glutaredoxin" evidence="7">
    <location>
        <begin position="77"/>
        <end position="139"/>
    </location>
</feature>
<keyword evidence="1" id="KW-0813">Transport</keyword>
<sequence>MKVTMMTGAVLLSIGAVLLVVSTNALSTSGMTAATVTGQGSSFINGASMPMADSAPPKMAMLAPADFVKQQIASQDIVVFSKSYCPYCAKTKALFQSLDAGATVIELDQRDDGGDIQAALAEITGQRTVPNVFVKGTHVGGNDATQKANSDGTLKSLMNGARKE</sequence>
<dbReference type="Proteomes" id="UP000664859">
    <property type="component" value="Unassembled WGS sequence"/>
</dbReference>
<dbReference type="PANTHER" id="PTHR45694">
    <property type="entry name" value="GLUTAREDOXIN 2"/>
    <property type="match status" value="1"/>
</dbReference>
<evidence type="ECO:0000256" key="3">
    <source>
        <dbReference type="ARBA" id="ARBA00023157"/>
    </source>
</evidence>
<dbReference type="GO" id="GO:0005737">
    <property type="term" value="C:cytoplasm"/>
    <property type="evidence" value="ECO:0007669"/>
    <property type="project" value="TreeGrafter"/>
</dbReference>
<dbReference type="Pfam" id="PF00462">
    <property type="entry name" value="Glutaredoxin"/>
    <property type="match status" value="1"/>
</dbReference>
<gene>
    <name evidence="8" type="ORF">JKP88DRAFT_72905</name>
</gene>
<dbReference type="PROSITE" id="PS00195">
    <property type="entry name" value="GLUTAREDOXIN_1"/>
    <property type="match status" value="1"/>
</dbReference>
<dbReference type="SUPFAM" id="SSF52833">
    <property type="entry name" value="Thioredoxin-like"/>
    <property type="match status" value="1"/>
</dbReference>
<dbReference type="OrthoDB" id="44061at2759"/>
<name>A0A835YTN8_9STRA</name>
<dbReference type="GO" id="GO:0015038">
    <property type="term" value="F:glutathione disulfide oxidoreductase activity"/>
    <property type="evidence" value="ECO:0007669"/>
    <property type="project" value="TreeGrafter"/>
</dbReference>
<feature type="region of interest" description="Disordered" evidence="5">
    <location>
        <begin position="139"/>
        <end position="164"/>
    </location>
</feature>
<keyword evidence="6" id="KW-0732">Signal</keyword>
<feature type="compositionally biased region" description="Polar residues" evidence="5">
    <location>
        <begin position="143"/>
        <end position="153"/>
    </location>
</feature>
<comment type="caution">
    <text evidence="8">The sequence shown here is derived from an EMBL/GenBank/DDBJ whole genome shotgun (WGS) entry which is preliminary data.</text>
</comment>
<evidence type="ECO:0000256" key="5">
    <source>
        <dbReference type="SAM" id="MobiDB-lite"/>
    </source>
</evidence>